<evidence type="ECO:0000313" key="3">
    <source>
        <dbReference type="Proteomes" id="UP000053226"/>
    </source>
</evidence>
<dbReference type="AlphaFoldDB" id="A0A0N0I9E1"/>
<evidence type="ECO:0000313" key="2">
    <source>
        <dbReference type="EMBL" id="KPD01960.1"/>
    </source>
</evidence>
<gene>
    <name evidence="2" type="ORF">M992_2503</name>
</gene>
<protein>
    <recommendedName>
        <fullName evidence="1">KTSC domain-containing protein</fullName>
    </recommendedName>
</protein>
<dbReference type="EMBL" id="LGAA01000026">
    <property type="protein sequence ID" value="KPD01960.1"/>
    <property type="molecule type" value="Genomic_DNA"/>
</dbReference>
<dbReference type="RefSeq" id="WP_162200745.1">
    <property type="nucleotide sequence ID" value="NZ_CAWMUS010000026.1"/>
</dbReference>
<evidence type="ECO:0000259" key="1">
    <source>
        <dbReference type="Pfam" id="PF13619"/>
    </source>
</evidence>
<proteinExistence type="predicted"/>
<reference evidence="2 3" key="1">
    <citation type="submission" date="2015-07" db="EMBL/GenBank/DDBJ databases">
        <title>ATOL: Assembling a taxonomically balanced genome-scale reconstruction of the evolutionary history of the Enterobacteriaceae.</title>
        <authorList>
            <person name="Plunkett G.III."/>
            <person name="Neeno-Eckwall E.C."/>
            <person name="Glasner J.D."/>
            <person name="Perna N.T."/>
        </authorList>
    </citation>
    <scope>NUCLEOTIDE SEQUENCE [LARGE SCALE GENOMIC DNA]</scope>
    <source>
        <strain evidence="2 3">ATCC 35017</strain>
    </source>
</reference>
<name>A0A0N0I9E1_9GAMM</name>
<dbReference type="Proteomes" id="UP000053226">
    <property type="component" value="Unassembled WGS sequence"/>
</dbReference>
<dbReference type="Pfam" id="PF13619">
    <property type="entry name" value="KTSC"/>
    <property type="match status" value="1"/>
</dbReference>
<organism evidence="2 3">
    <name type="scientific">Moellerella wisconsensis ATCC 35017</name>
    <dbReference type="NCBI Taxonomy" id="1354267"/>
    <lineage>
        <taxon>Bacteria</taxon>
        <taxon>Pseudomonadati</taxon>
        <taxon>Pseudomonadota</taxon>
        <taxon>Gammaproteobacteria</taxon>
        <taxon>Enterobacterales</taxon>
        <taxon>Morganellaceae</taxon>
        <taxon>Moellerella</taxon>
    </lineage>
</organism>
<sequence length="70" mass="8465">MFKHHVNSPNIYTIGYDNETKVLEINFISNRTIKYINVPLINYQRLTVAKDKEHYIEKYINNKYLKIKDC</sequence>
<comment type="caution">
    <text evidence="2">The sequence shown here is derived from an EMBL/GenBank/DDBJ whole genome shotgun (WGS) entry which is preliminary data.</text>
</comment>
<accession>A0A0N0I9E1</accession>
<feature type="domain" description="KTSC" evidence="1">
    <location>
        <begin position="7"/>
        <end position="64"/>
    </location>
</feature>
<dbReference type="InterPro" id="IPR025309">
    <property type="entry name" value="KTSC_dom"/>
</dbReference>
<keyword evidence="3" id="KW-1185">Reference proteome</keyword>